<dbReference type="EC" id="2.1.1.170" evidence="6"/>
<feature type="binding site" evidence="6">
    <location>
        <position position="79"/>
    </location>
    <ligand>
        <name>S-adenosyl-L-methionine</name>
        <dbReference type="ChEBI" id="CHEBI:59789"/>
    </ligand>
</feature>
<sequence>MTAPLTEAEFAVLAAVSRETRDRLVAYVALLAKWNAKINLVGPATLGDVWRRHILDSAQIHDRVAAAEVLVDLGSGAGLPGLILAILGGPRVHLIESDARKCAFLHEAARVTGTAVTIHNKRIEAVPPFEADVVTARALAPLAQLLDHAVRFLKPAGKCVFLKGARQADELTEARKSWHMRVTERPSLSDPSGVILEVESPTRER</sequence>
<keyword evidence="1 6" id="KW-0963">Cytoplasm</keyword>
<dbReference type="Proteomes" id="UP000646365">
    <property type="component" value="Unassembled WGS sequence"/>
</dbReference>
<comment type="catalytic activity">
    <reaction evidence="6">
        <text>guanosine(527) in 16S rRNA + S-adenosyl-L-methionine = N(7)-methylguanosine(527) in 16S rRNA + S-adenosyl-L-homocysteine</text>
        <dbReference type="Rhea" id="RHEA:42732"/>
        <dbReference type="Rhea" id="RHEA-COMP:10209"/>
        <dbReference type="Rhea" id="RHEA-COMP:10210"/>
        <dbReference type="ChEBI" id="CHEBI:57856"/>
        <dbReference type="ChEBI" id="CHEBI:59789"/>
        <dbReference type="ChEBI" id="CHEBI:74269"/>
        <dbReference type="ChEBI" id="CHEBI:74480"/>
        <dbReference type="EC" id="2.1.1.170"/>
    </reaction>
</comment>
<keyword evidence="3 6" id="KW-0489">Methyltransferase</keyword>
<evidence type="ECO:0000313" key="9">
    <source>
        <dbReference type="Proteomes" id="UP000646365"/>
    </source>
</evidence>
<reference evidence="8" key="2">
    <citation type="submission" date="2020-09" db="EMBL/GenBank/DDBJ databases">
        <authorList>
            <person name="Sun Q."/>
            <person name="Zhou Y."/>
        </authorList>
    </citation>
    <scope>NUCLEOTIDE SEQUENCE</scope>
    <source>
        <strain evidence="8">CGMCC 1.15725</strain>
    </source>
</reference>
<comment type="caution">
    <text evidence="8">The sequence shown here is derived from an EMBL/GenBank/DDBJ whole genome shotgun (WGS) entry which is preliminary data.</text>
</comment>
<comment type="similarity">
    <text evidence="6">Belongs to the methyltransferase superfamily. RNA methyltransferase RsmG family.</text>
</comment>
<dbReference type="PANTHER" id="PTHR31760">
    <property type="entry name" value="S-ADENOSYL-L-METHIONINE-DEPENDENT METHYLTRANSFERASES SUPERFAMILY PROTEIN"/>
    <property type="match status" value="1"/>
</dbReference>
<gene>
    <name evidence="6 8" type="primary">rsmG</name>
    <name evidence="8" type="ORF">GCM10011611_43380</name>
</gene>
<keyword evidence="4 6" id="KW-0808">Transferase</keyword>
<dbReference type="Pfam" id="PF02527">
    <property type="entry name" value="GidB"/>
    <property type="match status" value="1"/>
</dbReference>
<keyword evidence="5 6" id="KW-0949">S-adenosyl-L-methionine</keyword>
<comment type="function">
    <text evidence="6">Specifically methylates the N7 position of guanine in position 527 of 16S rRNA.</text>
</comment>
<dbReference type="HAMAP" id="MF_00074">
    <property type="entry name" value="16SrRNA_methyltr_G"/>
    <property type="match status" value="1"/>
</dbReference>
<evidence type="ECO:0000256" key="4">
    <source>
        <dbReference type="ARBA" id="ARBA00022679"/>
    </source>
</evidence>
<comment type="subcellular location">
    <subcellularLocation>
        <location evidence="6">Cytoplasm</location>
    </subcellularLocation>
</comment>
<reference evidence="8" key="1">
    <citation type="journal article" date="2014" name="Int. J. Syst. Evol. Microbiol.">
        <title>Complete genome sequence of Corynebacterium casei LMG S-19264T (=DSM 44701T), isolated from a smear-ripened cheese.</title>
        <authorList>
            <consortium name="US DOE Joint Genome Institute (JGI-PGF)"/>
            <person name="Walter F."/>
            <person name="Albersmeier A."/>
            <person name="Kalinowski J."/>
            <person name="Ruckert C."/>
        </authorList>
    </citation>
    <scope>NUCLEOTIDE SEQUENCE</scope>
    <source>
        <strain evidence="8">CGMCC 1.15725</strain>
    </source>
</reference>
<dbReference type="InterPro" id="IPR029063">
    <property type="entry name" value="SAM-dependent_MTases_sf"/>
</dbReference>
<evidence type="ECO:0000256" key="1">
    <source>
        <dbReference type="ARBA" id="ARBA00022490"/>
    </source>
</evidence>
<dbReference type="SUPFAM" id="SSF53335">
    <property type="entry name" value="S-adenosyl-L-methionine-dependent methyltransferases"/>
    <property type="match status" value="1"/>
</dbReference>
<proteinExistence type="inferred from homology"/>
<evidence type="ECO:0000256" key="6">
    <source>
        <dbReference type="HAMAP-Rule" id="MF_00074"/>
    </source>
</evidence>
<protein>
    <recommendedName>
        <fullName evidence="6">Ribosomal RNA small subunit methyltransferase G</fullName>
        <ecNumber evidence="6">2.1.1.170</ecNumber>
    </recommendedName>
    <alternativeName>
        <fullName evidence="6">16S rRNA 7-methylguanosine methyltransferase</fullName>
        <shortName evidence="6">16S rRNA m7G methyltransferase</shortName>
    </alternativeName>
</protein>
<dbReference type="PIRSF" id="PIRSF003078">
    <property type="entry name" value="GidB"/>
    <property type="match status" value="1"/>
</dbReference>
<feature type="binding site" evidence="6">
    <location>
        <position position="74"/>
    </location>
    <ligand>
        <name>S-adenosyl-L-methionine</name>
        <dbReference type="ChEBI" id="CHEBI:59789"/>
    </ligand>
</feature>
<evidence type="ECO:0000256" key="5">
    <source>
        <dbReference type="ARBA" id="ARBA00022691"/>
    </source>
</evidence>
<dbReference type="PANTHER" id="PTHR31760:SF0">
    <property type="entry name" value="S-ADENOSYL-L-METHIONINE-DEPENDENT METHYLTRANSFERASES SUPERFAMILY PROTEIN"/>
    <property type="match status" value="1"/>
</dbReference>
<evidence type="ECO:0000256" key="3">
    <source>
        <dbReference type="ARBA" id="ARBA00022603"/>
    </source>
</evidence>
<dbReference type="InterPro" id="IPR003682">
    <property type="entry name" value="rRNA_ssu_MeTfrase_G"/>
</dbReference>
<dbReference type="GO" id="GO:0070043">
    <property type="term" value="F:rRNA (guanine-N7-)-methyltransferase activity"/>
    <property type="evidence" value="ECO:0007669"/>
    <property type="project" value="UniProtKB-UniRule"/>
</dbReference>
<keyword evidence="9" id="KW-1185">Reference proteome</keyword>
<dbReference type="GO" id="GO:0005829">
    <property type="term" value="C:cytosol"/>
    <property type="evidence" value="ECO:0007669"/>
    <property type="project" value="TreeGrafter"/>
</dbReference>
<dbReference type="Gene3D" id="3.40.50.150">
    <property type="entry name" value="Vaccinia Virus protein VP39"/>
    <property type="match status" value="1"/>
</dbReference>
<organism evidence="8 9">
    <name type="scientific">Aliidongia dinghuensis</name>
    <dbReference type="NCBI Taxonomy" id="1867774"/>
    <lineage>
        <taxon>Bacteria</taxon>
        <taxon>Pseudomonadati</taxon>
        <taxon>Pseudomonadota</taxon>
        <taxon>Alphaproteobacteria</taxon>
        <taxon>Rhodospirillales</taxon>
        <taxon>Dongiaceae</taxon>
        <taxon>Aliidongia</taxon>
    </lineage>
</organism>
<feature type="binding site" evidence="6">
    <location>
        <position position="137"/>
    </location>
    <ligand>
        <name>S-adenosyl-L-methionine</name>
        <dbReference type="ChEBI" id="CHEBI:59789"/>
    </ligand>
</feature>
<dbReference type="EMBL" id="BMJQ01000012">
    <property type="protein sequence ID" value="GGF32512.1"/>
    <property type="molecule type" value="Genomic_DNA"/>
</dbReference>
<evidence type="ECO:0000256" key="7">
    <source>
        <dbReference type="SAM" id="MobiDB-lite"/>
    </source>
</evidence>
<evidence type="ECO:0000256" key="2">
    <source>
        <dbReference type="ARBA" id="ARBA00022552"/>
    </source>
</evidence>
<evidence type="ECO:0000313" key="8">
    <source>
        <dbReference type="EMBL" id="GGF32512.1"/>
    </source>
</evidence>
<name>A0A8J2YWX4_9PROT</name>
<feature type="region of interest" description="Disordered" evidence="7">
    <location>
        <begin position="185"/>
        <end position="205"/>
    </location>
</feature>
<dbReference type="NCBIfam" id="TIGR00138">
    <property type="entry name" value="rsmG_gidB"/>
    <property type="match status" value="1"/>
</dbReference>
<feature type="binding site" evidence="6">
    <location>
        <begin position="123"/>
        <end position="124"/>
    </location>
    <ligand>
        <name>S-adenosyl-L-methionine</name>
        <dbReference type="ChEBI" id="CHEBI:59789"/>
    </ligand>
</feature>
<comment type="caution">
    <text evidence="6">Lacks conserved residue(s) required for the propagation of feature annotation.</text>
</comment>
<accession>A0A8J2YWX4</accession>
<keyword evidence="2 6" id="KW-0698">rRNA processing</keyword>
<dbReference type="AlphaFoldDB" id="A0A8J2YWX4"/>